<dbReference type="RefSeq" id="WP_066626673.1">
    <property type="nucleotide sequence ID" value="NZ_CP022048.2"/>
</dbReference>
<proteinExistence type="inferred from homology"/>
<evidence type="ECO:0000313" key="6">
    <source>
        <dbReference type="EMBL" id="ASE38226.1"/>
    </source>
</evidence>
<dbReference type="InterPro" id="IPR058163">
    <property type="entry name" value="LysR-type_TF_proteobact-type"/>
</dbReference>
<dbReference type="GO" id="GO:0006351">
    <property type="term" value="P:DNA-templated transcription"/>
    <property type="evidence" value="ECO:0007669"/>
    <property type="project" value="TreeGrafter"/>
</dbReference>
<feature type="domain" description="HTH lysR-type" evidence="5">
    <location>
        <begin position="7"/>
        <end position="64"/>
    </location>
</feature>
<dbReference type="InterPro" id="IPR000847">
    <property type="entry name" value="LysR_HTH_N"/>
</dbReference>
<dbReference type="Gene3D" id="3.40.190.10">
    <property type="entry name" value="Periplasmic binding protein-like II"/>
    <property type="match status" value="2"/>
</dbReference>
<keyword evidence="9" id="KW-1185">Reference proteome</keyword>
<dbReference type="GO" id="GO:0003700">
    <property type="term" value="F:DNA-binding transcription factor activity"/>
    <property type="evidence" value="ECO:0007669"/>
    <property type="project" value="InterPro"/>
</dbReference>
<evidence type="ECO:0000313" key="8">
    <source>
        <dbReference type="Proteomes" id="UP000197050"/>
    </source>
</evidence>
<dbReference type="PANTHER" id="PTHR30537:SF74">
    <property type="entry name" value="HTH-TYPE TRANSCRIPTIONAL REGULATOR TRPI"/>
    <property type="match status" value="1"/>
</dbReference>
<dbReference type="Pfam" id="PF00126">
    <property type="entry name" value="HTH_1"/>
    <property type="match status" value="1"/>
</dbReference>
<dbReference type="SUPFAM" id="SSF53850">
    <property type="entry name" value="Periplasmic binding protein-like II"/>
    <property type="match status" value="1"/>
</dbReference>
<keyword evidence="3" id="KW-0238">DNA-binding</keyword>
<gene>
    <name evidence="6" type="ORF">CEP68_01165</name>
    <name evidence="7" type="ORF">NJD11_01905</name>
</gene>
<protein>
    <submittedName>
        <fullName evidence="6">LysR family transcriptional regulator</fullName>
    </submittedName>
    <submittedName>
        <fullName evidence="7">LysR substrate-binding domain-containing protein</fullName>
    </submittedName>
</protein>
<organism evidence="6 8">
    <name type="scientific">Brevundimonas vesicularis</name>
    <name type="common">Pseudomonas vesicularis</name>
    <dbReference type="NCBI Taxonomy" id="41276"/>
    <lineage>
        <taxon>Bacteria</taxon>
        <taxon>Pseudomonadati</taxon>
        <taxon>Pseudomonadota</taxon>
        <taxon>Alphaproteobacteria</taxon>
        <taxon>Caulobacterales</taxon>
        <taxon>Caulobacteraceae</taxon>
        <taxon>Brevundimonas</taxon>
    </lineage>
</organism>
<evidence type="ECO:0000313" key="7">
    <source>
        <dbReference type="EMBL" id="MDX2333694.1"/>
    </source>
</evidence>
<sequence length="305" mass="32778">MSGRAPPPLNALRTFEVFARHGSMTRAATELCVTHGAVSRQIAALQASLGVALVTGPRHALTLTETGAKLAEGLTPAFSAIKDAVEAARQGVAREIEISCLGTFALKWLIPRLPSFLEVHPDVRVRVSESYAPVDYRRDRFDGAIRIVEPDQVHVRTEATPFLAQHQGPVGSPSMVAQLPTIEALASAPRLHSATFRRAWSVWAELAGVTLPPATMEREFAHNHSLVEAAIAGLGVGIAPWAFVAPDVMAGRLAAPFGFVERPSRFVFLRPEGRKDAAVDAFRDWLVAEGARSPSPPIPWTNPGG</sequence>
<dbReference type="GeneID" id="34014403"/>
<dbReference type="PROSITE" id="PS50931">
    <property type="entry name" value="HTH_LYSR"/>
    <property type="match status" value="1"/>
</dbReference>
<evidence type="ECO:0000256" key="1">
    <source>
        <dbReference type="ARBA" id="ARBA00009437"/>
    </source>
</evidence>
<reference evidence="7 9" key="4">
    <citation type="journal article" date="2023" name="FEMS Microbes">
        <title>Whole genomes of deep-sea sponge-associated bacteria exhibit high novel natural product potential.</title>
        <authorList>
            <person name="Hesketh-Best P.J."/>
            <person name="January G.G."/>
            <person name="Koch M.J."/>
            <person name="Warburton P.J."/>
            <person name="Howell K.L."/>
            <person name="Upton M."/>
        </authorList>
    </citation>
    <scope>NUCLEOTIDE SEQUENCE [LARGE SCALE GENOMIC DNA]</scope>
    <source>
        <strain evidence="7 9">PC206-O</strain>
    </source>
</reference>
<dbReference type="AlphaFoldDB" id="A0A1Z3U4N1"/>
<dbReference type="Proteomes" id="UP000197050">
    <property type="component" value="Chromosome"/>
</dbReference>
<dbReference type="InterPro" id="IPR036390">
    <property type="entry name" value="WH_DNA-bd_sf"/>
</dbReference>
<comment type="similarity">
    <text evidence="1">Belongs to the LysR transcriptional regulatory family.</text>
</comment>
<dbReference type="GO" id="GO:0043565">
    <property type="term" value="F:sequence-specific DNA binding"/>
    <property type="evidence" value="ECO:0007669"/>
    <property type="project" value="TreeGrafter"/>
</dbReference>
<reference evidence="7" key="3">
    <citation type="submission" date="2022-06" db="EMBL/GenBank/DDBJ databases">
        <authorList>
            <person name="Hesketh-Best P.J."/>
            <person name="Koch M.J."/>
        </authorList>
    </citation>
    <scope>NUCLEOTIDE SEQUENCE</scope>
    <source>
        <strain evidence="7">PC206-O</strain>
    </source>
</reference>
<name>A0A1Z3U4N1_BREVE</name>
<evidence type="ECO:0000256" key="2">
    <source>
        <dbReference type="ARBA" id="ARBA00023015"/>
    </source>
</evidence>
<accession>A0A1Z3U4N1</accession>
<dbReference type="Pfam" id="PF03466">
    <property type="entry name" value="LysR_substrate"/>
    <property type="match status" value="1"/>
</dbReference>
<dbReference type="InterPro" id="IPR036388">
    <property type="entry name" value="WH-like_DNA-bd_sf"/>
</dbReference>
<reference evidence="6" key="2">
    <citation type="submission" date="2017-12" db="EMBL/GenBank/DDBJ databases">
        <title>FDA dAtabase for Regulatory Grade micrObial Sequences (FDA-ARGOS): Supporting development and validation of Infectious Disease Dx tests.</title>
        <authorList>
            <person name="Campos J."/>
            <person name="Goldberg B."/>
            <person name="Tallon L."/>
            <person name="Sadzewicz L."/>
            <person name="Sengamalay N."/>
            <person name="Ott S."/>
            <person name="Godinez A."/>
            <person name="Nagaraj S."/>
            <person name="Vavikolanu K."/>
            <person name="Vyas G."/>
            <person name="Nadendla S."/>
            <person name="Aluvathingal J."/>
            <person name="Geyer C."/>
            <person name="Nandy P."/>
            <person name="Hobson J."/>
            <person name="Sichtig H."/>
        </authorList>
    </citation>
    <scope>NUCLEOTIDE SEQUENCE</scope>
    <source>
        <strain evidence="6">FDAARGOS_289</strain>
    </source>
</reference>
<dbReference type="PANTHER" id="PTHR30537">
    <property type="entry name" value="HTH-TYPE TRANSCRIPTIONAL REGULATOR"/>
    <property type="match status" value="1"/>
</dbReference>
<dbReference type="InterPro" id="IPR005119">
    <property type="entry name" value="LysR_subst-bd"/>
</dbReference>
<keyword evidence="2" id="KW-0805">Transcription regulation</keyword>
<dbReference type="Gene3D" id="1.10.10.10">
    <property type="entry name" value="Winged helix-like DNA-binding domain superfamily/Winged helix DNA-binding domain"/>
    <property type="match status" value="1"/>
</dbReference>
<evidence type="ECO:0000256" key="4">
    <source>
        <dbReference type="ARBA" id="ARBA00023163"/>
    </source>
</evidence>
<dbReference type="SUPFAM" id="SSF46785">
    <property type="entry name" value="Winged helix' DNA-binding domain"/>
    <property type="match status" value="1"/>
</dbReference>
<dbReference type="EMBL" id="CP022048">
    <property type="protein sequence ID" value="ASE38226.1"/>
    <property type="molecule type" value="Genomic_DNA"/>
</dbReference>
<dbReference type="Proteomes" id="UP001272940">
    <property type="component" value="Unassembled WGS sequence"/>
</dbReference>
<keyword evidence="4" id="KW-0804">Transcription</keyword>
<evidence type="ECO:0000259" key="5">
    <source>
        <dbReference type="PROSITE" id="PS50931"/>
    </source>
</evidence>
<reference evidence="8" key="1">
    <citation type="submission" date="2017-06" db="EMBL/GenBank/DDBJ databases">
        <title>FDA dAtabase for Regulatory Grade micrObial Sequences (FDA-ARGOS): Supporting development and validation of Infectious Disease Dx tests.</title>
        <authorList>
            <person name="Minogue T."/>
            <person name="Wolcott M."/>
            <person name="Wasieloski L."/>
            <person name="Aguilar W."/>
            <person name="Moore D."/>
            <person name="Tallon L."/>
            <person name="Sadzewicz L."/>
            <person name="Sengamalay N."/>
            <person name="Ott S."/>
            <person name="Godinez A."/>
            <person name="Nagaraj S."/>
            <person name="Nadendla S."/>
            <person name="Geyer C."/>
            <person name="Sichtig H."/>
        </authorList>
    </citation>
    <scope>NUCLEOTIDE SEQUENCE [LARGE SCALE GENOMIC DNA]</scope>
    <source>
        <strain evidence="8">FDAARGOS_289</strain>
    </source>
</reference>
<evidence type="ECO:0000313" key="9">
    <source>
        <dbReference type="Proteomes" id="UP001272940"/>
    </source>
</evidence>
<dbReference type="EMBL" id="JAMYEC010000001">
    <property type="protein sequence ID" value="MDX2333694.1"/>
    <property type="molecule type" value="Genomic_DNA"/>
</dbReference>
<dbReference type="KEGG" id="bvc:CEP68_01165"/>
<evidence type="ECO:0000256" key="3">
    <source>
        <dbReference type="ARBA" id="ARBA00023125"/>
    </source>
</evidence>